<name>A0A1B7X0G9_APHFL</name>
<comment type="caution">
    <text evidence="1">The sequence shown here is derived from an EMBL/GenBank/DDBJ whole genome shotgun (WGS) entry which is preliminary data.</text>
</comment>
<dbReference type="Proteomes" id="UP000092093">
    <property type="component" value="Unassembled WGS sequence"/>
</dbReference>
<gene>
    <name evidence="1" type="ORF">AN484_15400</name>
</gene>
<organism evidence="1 2">
    <name type="scientific">Aphanizomenon flos-aquae WA102</name>
    <dbReference type="NCBI Taxonomy" id="1710896"/>
    <lineage>
        <taxon>Bacteria</taxon>
        <taxon>Bacillati</taxon>
        <taxon>Cyanobacteriota</taxon>
        <taxon>Cyanophyceae</taxon>
        <taxon>Nostocales</taxon>
        <taxon>Aphanizomenonaceae</taxon>
        <taxon>Aphanizomenon</taxon>
    </lineage>
</organism>
<dbReference type="AlphaFoldDB" id="A0A1B7X0G9"/>
<evidence type="ECO:0000313" key="2">
    <source>
        <dbReference type="Proteomes" id="UP000092093"/>
    </source>
</evidence>
<evidence type="ECO:0000313" key="1">
    <source>
        <dbReference type="EMBL" id="OBQ42871.1"/>
    </source>
</evidence>
<protein>
    <submittedName>
        <fullName evidence="1">Uncharacterized protein</fullName>
    </submittedName>
</protein>
<dbReference type="EMBL" id="LJOW01000081">
    <property type="protein sequence ID" value="OBQ42871.1"/>
    <property type="molecule type" value="Genomic_DNA"/>
</dbReference>
<proteinExistence type="predicted"/>
<accession>A0A1B7X0G9</accession>
<sequence length="76" mass="7561">MVLGEVDVSRGAGLGGDVDGGDLGLVAGPVARGGALLVEGQRALEVEGGAGHQFRPQLIDRVGVGRLLLDGDEAEA</sequence>
<reference evidence="1 2" key="1">
    <citation type="submission" date="2015-09" db="EMBL/GenBank/DDBJ databases">
        <title>Aphanizomenon flos-aquae WA102.</title>
        <authorList>
            <person name="Driscoll C."/>
        </authorList>
    </citation>
    <scope>NUCLEOTIDE SEQUENCE [LARGE SCALE GENOMIC DNA]</scope>
    <source>
        <strain evidence="1">WA102</strain>
    </source>
</reference>